<evidence type="ECO:0000313" key="17">
    <source>
        <dbReference type="Proteomes" id="UP001519328"/>
    </source>
</evidence>
<evidence type="ECO:0000256" key="10">
    <source>
        <dbReference type="ARBA" id="ARBA00023304"/>
    </source>
</evidence>
<dbReference type="SUPFAM" id="SSF52467">
    <property type="entry name" value="DHS-like NAD/FAD-binding domain"/>
    <property type="match status" value="1"/>
</dbReference>
<dbReference type="CDD" id="cd07035">
    <property type="entry name" value="TPP_PYR_POX_like"/>
    <property type="match status" value="1"/>
</dbReference>
<evidence type="ECO:0000259" key="15">
    <source>
        <dbReference type="Pfam" id="PF02776"/>
    </source>
</evidence>
<evidence type="ECO:0000313" key="16">
    <source>
        <dbReference type="EMBL" id="MBP1949829.1"/>
    </source>
</evidence>
<comment type="cofactor">
    <cofactor evidence="12">
        <name>Mg(2+)</name>
        <dbReference type="ChEBI" id="CHEBI:18420"/>
    </cofactor>
    <text evidence="12">Binds 1 Mg(2+) ion per subunit.</text>
</comment>
<dbReference type="EMBL" id="JAGGKK010000015">
    <property type="protein sequence ID" value="MBP1949829.1"/>
    <property type="molecule type" value="Genomic_DNA"/>
</dbReference>
<dbReference type="Pfam" id="PF02776">
    <property type="entry name" value="TPP_enzyme_N"/>
    <property type="match status" value="1"/>
</dbReference>
<dbReference type="InterPro" id="IPR029061">
    <property type="entry name" value="THDP-binding"/>
</dbReference>
<evidence type="ECO:0000256" key="2">
    <source>
        <dbReference type="ARBA" id="ARBA00005025"/>
    </source>
</evidence>
<dbReference type="InterPro" id="IPR012846">
    <property type="entry name" value="Acetolactate_synth_lsu"/>
</dbReference>
<evidence type="ECO:0000259" key="14">
    <source>
        <dbReference type="Pfam" id="PF02775"/>
    </source>
</evidence>
<keyword evidence="17" id="KW-1185">Reference proteome</keyword>
<dbReference type="Gene3D" id="3.40.50.1220">
    <property type="entry name" value="TPP-binding domain"/>
    <property type="match status" value="1"/>
</dbReference>
<evidence type="ECO:0000256" key="9">
    <source>
        <dbReference type="ARBA" id="ARBA00023052"/>
    </source>
</evidence>
<dbReference type="PANTHER" id="PTHR18968">
    <property type="entry name" value="THIAMINE PYROPHOSPHATE ENZYMES"/>
    <property type="match status" value="1"/>
</dbReference>
<evidence type="ECO:0000256" key="7">
    <source>
        <dbReference type="ARBA" id="ARBA00022723"/>
    </source>
</evidence>
<dbReference type="PANTHER" id="PTHR18968:SF13">
    <property type="entry name" value="ACETOLACTATE SYNTHASE CATALYTIC SUBUNIT, MITOCHONDRIAL"/>
    <property type="match status" value="1"/>
</dbReference>
<keyword evidence="6 12" id="KW-0808">Transferase</keyword>
<evidence type="ECO:0000256" key="1">
    <source>
        <dbReference type="ARBA" id="ARBA00004974"/>
    </source>
</evidence>
<dbReference type="InterPro" id="IPR000399">
    <property type="entry name" value="TPP-bd_CS"/>
</dbReference>
<dbReference type="InterPro" id="IPR039368">
    <property type="entry name" value="AHAS_TPP"/>
</dbReference>
<dbReference type="Proteomes" id="UP001519328">
    <property type="component" value="Unassembled WGS sequence"/>
</dbReference>
<sequence length="573" mass="62223">MKVEAKPEMVSVTEKMTGADVLMNALVEAGADTIFGYPGGAVLPIYDALYRSQAPFQHVLSRHEQGSIHAAEGYARVTGKPGVVMATSGPGATNLITGITDAMMDSLPLVVFTGQVASGVIGTDAFQESDVLGITTPITKYNYQVKHVSEIPRIVKEAFYIAASGRPGPVVIDIPKDVSAAVTTETFSSEFHLPGYQPTKKPNPLQIVKLADALSRAEKPVILAGAGVQFANASENLKQFAEIHQLPVVTTLLGLGTYPGSEKLSLGMGGMHGTYAANMAIYESDLLINIGARFDDRLTGNLKHFAPNAKVAHIDIDPAEIGKNIKTEIPVVADADEALKMLLEKADSSMHHEPWLEKLQGNKRDYPLWYEQSDKEISPQWLIEQVYKQSSGKAIVTTDVGQHQMWAAQFYTMEKPNRWVTSGGLGTMGFGFPAAIGAQLGAPKDLVVALVGDGGFQMTFQELSVVKERNLPVKVIIVNNEALGMVRQWQESFYEERYSESVFSSNPDFVKLAESYGIRGMKVDKEADVEEVLQEVFSYEGPVVVDCRVVQLSNVYPMIAPGKGIHEMVGVTK</sequence>
<comment type="caution">
    <text evidence="16">The sequence shown here is derived from an EMBL/GenBank/DDBJ whole genome shotgun (WGS) entry which is preliminary data.</text>
</comment>
<feature type="domain" description="Thiamine pyrophosphate enzyme TPP-binding" evidence="14">
    <location>
        <begin position="399"/>
        <end position="547"/>
    </location>
</feature>
<keyword evidence="8 12" id="KW-0460">Magnesium</keyword>
<dbReference type="GO" id="GO:0003984">
    <property type="term" value="F:acetolactate synthase activity"/>
    <property type="evidence" value="ECO:0007669"/>
    <property type="project" value="UniProtKB-EC"/>
</dbReference>
<dbReference type="EC" id="2.2.1.6" evidence="4 12"/>
<evidence type="ECO:0000256" key="8">
    <source>
        <dbReference type="ARBA" id="ARBA00022842"/>
    </source>
</evidence>
<evidence type="ECO:0000256" key="3">
    <source>
        <dbReference type="ARBA" id="ARBA00007812"/>
    </source>
</evidence>
<feature type="domain" description="Thiamine pyrophosphate enzyme N-terminal TPP-binding" evidence="15">
    <location>
        <begin position="16"/>
        <end position="131"/>
    </location>
</feature>
<dbReference type="InterPro" id="IPR012001">
    <property type="entry name" value="Thiamin_PyroP_enz_TPP-bd_dom"/>
</dbReference>
<dbReference type="Pfam" id="PF00205">
    <property type="entry name" value="TPP_enzyme_M"/>
    <property type="match status" value="1"/>
</dbReference>
<keyword evidence="9 12" id="KW-0786">Thiamine pyrophosphate</keyword>
<organism evidence="16 17">
    <name type="scientific">Virgibacillus litoralis</name>
    <dbReference type="NCBI Taxonomy" id="578221"/>
    <lineage>
        <taxon>Bacteria</taxon>
        <taxon>Bacillati</taxon>
        <taxon>Bacillota</taxon>
        <taxon>Bacilli</taxon>
        <taxon>Bacillales</taxon>
        <taxon>Bacillaceae</taxon>
        <taxon>Virgibacillus</taxon>
    </lineage>
</organism>
<evidence type="ECO:0000256" key="5">
    <source>
        <dbReference type="ARBA" id="ARBA00022605"/>
    </source>
</evidence>
<name>A0ABS4HGT4_9BACI</name>
<dbReference type="InterPro" id="IPR012000">
    <property type="entry name" value="Thiamin_PyroP_enz_cen_dom"/>
</dbReference>
<keyword evidence="10 12" id="KW-0100">Branched-chain amino acid biosynthesis</keyword>
<comment type="cofactor">
    <cofactor evidence="12">
        <name>thiamine diphosphate</name>
        <dbReference type="ChEBI" id="CHEBI:58937"/>
    </cofactor>
    <text evidence="12">Binds 1 thiamine pyrophosphate per subunit.</text>
</comment>
<evidence type="ECO:0000256" key="11">
    <source>
        <dbReference type="ARBA" id="ARBA00048670"/>
    </source>
</evidence>
<protein>
    <recommendedName>
        <fullName evidence="4 12">Acetolactate synthase</fullName>
        <ecNumber evidence="4 12">2.2.1.6</ecNumber>
    </recommendedName>
</protein>
<feature type="domain" description="Thiamine pyrophosphate enzyme central" evidence="13">
    <location>
        <begin position="209"/>
        <end position="342"/>
    </location>
</feature>
<keyword evidence="7 12" id="KW-0479">Metal-binding</keyword>
<keyword evidence="5 12" id="KW-0028">Amino-acid biosynthesis</keyword>
<comment type="catalytic activity">
    <reaction evidence="11 12">
        <text>2 pyruvate + H(+) = (2S)-2-acetolactate + CO2</text>
        <dbReference type="Rhea" id="RHEA:25249"/>
        <dbReference type="ChEBI" id="CHEBI:15361"/>
        <dbReference type="ChEBI" id="CHEBI:15378"/>
        <dbReference type="ChEBI" id="CHEBI:16526"/>
        <dbReference type="ChEBI" id="CHEBI:58476"/>
        <dbReference type="EC" id="2.2.1.6"/>
    </reaction>
</comment>
<dbReference type="SUPFAM" id="SSF52518">
    <property type="entry name" value="Thiamin diphosphate-binding fold (THDP-binding)"/>
    <property type="match status" value="2"/>
</dbReference>
<dbReference type="PROSITE" id="PS00187">
    <property type="entry name" value="TPP_ENZYMES"/>
    <property type="match status" value="1"/>
</dbReference>
<dbReference type="Pfam" id="PF02775">
    <property type="entry name" value="TPP_enzyme_C"/>
    <property type="match status" value="1"/>
</dbReference>
<comment type="pathway">
    <text evidence="2 12">Amino-acid biosynthesis; L-valine biosynthesis; L-valine from pyruvate: step 1/4.</text>
</comment>
<dbReference type="RefSeq" id="WP_209481301.1">
    <property type="nucleotide sequence ID" value="NZ_JAGGKK010000015.1"/>
</dbReference>
<evidence type="ECO:0000256" key="6">
    <source>
        <dbReference type="ARBA" id="ARBA00022679"/>
    </source>
</evidence>
<dbReference type="InterPro" id="IPR029035">
    <property type="entry name" value="DHS-like_NAD/FAD-binding_dom"/>
</dbReference>
<comment type="pathway">
    <text evidence="1 12">Amino-acid biosynthesis; L-isoleucine biosynthesis; L-isoleucine from 2-oxobutanoate: step 1/4.</text>
</comment>
<dbReference type="InterPro" id="IPR045229">
    <property type="entry name" value="TPP_enz"/>
</dbReference>
<evidence type="ECO:0000256" key="12">
    <source>
        <dbReference type="RuleBase" id="RU003591"/>
    </source>
</evidence>
<comment type="similarity">
    <text evidence="3 12">Belongs to the TPP enzyme family.</text>
</comment>
<accession>A0ABS4HGT4</accession>
<proteinExistence type="inferred from homology"/>
<gene>
    <name evidence="16" type="ORF">J2Z82_002784</name>
</gene>
<evidence type="ECO:0000259" key="13">
    <source>
        <dbReference type="Pfam" id="PF00205"/>
    </source>
</evidence>
<evidence type="ECO:0000256" key="4">
    <source>
        <dbReference type="ARBA" id="ARBA00013145"/>
    </source>
</evidence>
<reference evidence="16 17" key="1">
    <citation type="submission" date="2021-03" db="EMBL/GenBank/DDBJ databases">
        <title>Genomic Encyclopedia of Type Strains, Phase IV (KMG-IV): sequencing the most valuable type-strain genomes for metagenomic binning, comparative biology and taxonomic classification.</title>
        <authorList>
            <person name="Goeker M."/>
        </authorList>
    </citation>
    <scope>NUCLEOTIDE SEQUENCE [LARGE SCALE GENOMIC DNA]</scope>
    <source>
        <strain evidence="16 17">DSM 21085</strain>
    </source>
</reference>
<dbReference type="InterPro" id="IPR011766">
    <property type="entry name" value="TPP_enzyme_TPP-bd"/>
</dbReference>
<dbReference type="NCBIfam" id="TIGR00118">
    <property type="entry name" value="acolac_lg"/>
    <property type="match status" value="1"/>
</dbReference>
<dbReference type="Gene3D" id="3.40.50.970">
    <property type="match status" value="2"/>
</dbReference>
<dbReference type="CDD" id="cd02015">
    <property type="entry name" value="TPP_AHAS"/>
    <property type="match status" value="1"/>
</dbReference>